<evidence type="ECO:0000313" key="2">
    <source>
        <dbReference type="EMBL" id="MFB9643167.1"/>
    </source>
</evidence>
<proteinExistence type="predicted"/>
<dbReference type="Gene3D" id="1.10.10.10">
    <property type="entry name" value="Winged helix-like DNA-binding domain superfamily/Winged helix DNA-binding domain"/>
    <property type="match status" value="1"/>
</dbReference>
<evidence type="ECO:0000259" key="1">
    <source>
        <dbReference type="PROSITE" id="PS50995"/>
    </source>
</evidence>
<feature type="domain" description="HTH marR-type" evidence="1">
    <location>
        <begin position="10"/>
        <end position="142"/>
    </location>
</feature>
<dbReference type="Pfam" id="PF12802">
    <property type="entry name" value="MarR_2"/>
    <property type="match status" value="1"/>
</dbReference>
<keyword evidence="3" id="KW-1185">Reference proteome</keyword>
<sequence>MADELAPRFAHRATWRLSMVTQRSHQLLAAAFAERGRRGYDFRVLAALDHFGELHQAAIGRHAGLDPSDVTQTVRDLEAAGDLTRRPSSDDRRRMVIAITRAGRRTLDQLDAAIDETQAALLSPLSDAQRERLLESLEILARVHEPR</sequence>
<dbReference type="Proteomes" id="UP001589667">
    <property type="component" value="Unassembled WGS sequence"/>
</dbReference>
<name>A0ABV5SS79_9MICO</name>
<dbReference type="EMBL" id="JBHMBL010000003">
    <property type="protein sequence ID" value="MFB9643167.1"/>
    <property type="molecule type" value="Genomic_DNA"/>
</dbReference>
<dbReference type="InterPro" id="IPR036388">
    <property type="entry name" value="WH-like_DNA-bd_sf"/>
</dbReference>
<dbReference type="InterPro" id="IPR000835">
    <property type="entry name" value="HTH_MarR-typ"/>
</dbReference>
<dbReference type="PANTHER" id="PTHR33164:SF57">
    <property type="entry name" value="MARR-FAMILY TRANSCRIPTIONAL REGULATOR"/>
    <property type="match status" value="1"/>
</dbReference>
<reference evidence="2 3" key="1">
    <citation type="submission" date="2024-09" db="EMBL/GenBank/DDBJ databases">
        <authorList>
            <person name="Sun Q."/>
            <person name="Mori K."/>
        </authorList>
    </citation>
    <scope>NUCLEOTIDE SEQUENCE [LARGE SCALE GENOMIC DNA]</scope>
    <source>
        <strain evidence="2 3">JCM 14321</strain>
    </source>
</reference>
<gene>
    <name evidence="2" type="ORF">ACFFQV_12795</name>
</gene>
<dbReference type="PROSITE" id="PS50995">
    <property type="entry name" value="HTH_MARR_2"/>
    <property type="match status" value="1"/>
</dbReference>
<dbReference type="InterPro" id="IPR039422">
    <property type="entry name" value="MarR/SlyA-like"/>
</dbReference>
<dbReference type="RefSeq" id="WP_157424958.1">
    <property type="nucleotide sequence ID" value="NZ_BAAANI010000004.1"/>
</dbReference>
<accession>A0ABV5SS79</accession>
<protein>
    <submittedName>
        <fullName evidence="2">MarR family winged helix-turn-helix transcriptional regulator</fullName>
    </submittedName>
</protein>
<dbReference type="SMART" id="SM00347">
    <property type="entry name" value="HTH_MARR"/>
    <property type="match status" value="1"/>
</dbReference>
<comment type="caution">
    <text evidence="2">The sequence shown here is derived from an EMBL/GenBank/DDBJ whole genome shotgun (WGS) entry which is preliminary data.</text>
</comment>
<organism evidence="2 3">
    <name type="scientific">Agromyces lapidis</name>
    <dbReference type="NCBI Taxonomy" id="279574"/>
    <lineage>
        <taxon>Bacteria</taxon>
        <taxon>Bacillati</taxon>
        <taxon>Actinomycetota</taxon>
        <taxon>Actinomycetes</taxon>
        <taxon>Micrococcales</taxon>
        <taxon>Microbacteriaceae</taxon>
        <taxon>Agromyces</taxon>
    </lineage>
</organism>
<dbReference type="SUPFAM" id="SSF46785">
    <property type="entry name" value="Winged helix' DNA-binding domain"/>
    <property type="match status" value="1"/>
</dbReference>
<dbReference type="PANTHER" id="PTHR33164">
    <property type="entry name" value="TRANSCRIPTIONAL REGULATOR, MARR FAMILY"/>
    <property type="match status" value="1"/>
</dbReference>
<dbReference type="InterPro" id="IPR036390">
    <property type="entry name" value="WH_DNA-bd_sf"/>
</dbReference>
<evidence type="ECO:0000313" key="3">
    <source>
        <dbReference type="Proteomes" id="UP001589667"/>
    </source>
</evidence>